<gene>
    <name evidence="3" type="ordered locus">Clocel_1313</name>
</gene>
<dbReference type="InterPro" id="IPR009060">
    <property type="entry name" value="UBA-like_sf"/>
</dbReference>
<reference evidence="3 4" key="1">
    <citation type="submission" date="2010-08" db="EMBL/GenBank/DDBJ databases">
        <title>Complete sequence of Clostridium cellulovorans 743B.</title>
        <authorList>
            <consortium name="US DOE Joint Genome Institute"/>
            <person name="Lucas S."/>
            <person name="Copeland A."/>
            <person name="Lapidus A."/>
            <person name="Cheng J.-F."/>
            <person name="Bruce D."/>
            <person name="Goodwin L."/>
            <person name="Pitluck S."/>
            <person name="Chertkov O."/>
            <person name="Detter J.C."/>
            <person name="Han C."/>
            <person name="Tapia R."/>
            <person name="Land M."/>
            <person name="Hauser L."/>
            <person name="Chang Y.-J."/>
            <person name="Jeffries C."/>
            <person name="Kyrpides N."/>
            <person name="Ivanova N."/>
            <person name="Mikhailova N."/>
            <person name="Hemme C.L."/>
            <person name="Woyke T."/>
        </authorList>
    </citation>
    <scope>NUCLEOTIDE SEQUENCE [LARGE SCALE GENOMIC DNA]</scope>
    <source>
        <strain evidence="4">ATCC 35296 / DSM 3052 / OCM 3 / 743B</strain>
    </source>
</reference>
<name>D9SVE3_CLOC7</name>
<keyword evidence="4" id="KW-1185">Reference proteome</keyword>
<dbReference type="EMBL" id="CP002160">
    <property type="protein sequence ID" value="ADL51067.1"/>
    <property type="molecule type" value="Genomic_DNA"/>
</dbReference>
<accession>D9SVE3</accession>
<keyword evidence="1" id="KW-0812">Transmembrane</keyword>
<dbReference type="Gene3D" id="1.10.8.10">
    <property type="entry name" value="DNA helicase RuvA subunit, C-terminal domain"/>
    <property type="match status" value="1"/>
</dbReference>
<dbReference type="OrthoDB" id="3183239at2"/>
<dbReference type="SUPFAM" id="SSF46934">
    <property type="entry name" value="UBA-like"/>
    <property type="match status" value="1"/>
</dbReference>
<dbReference type="HOGENOM" id="CLU_115782_0_1_9"/>
<dbReference type="STRING" id="573061.Clocel_1313"/>
<evidence type="ECO:0000313" key="3">
    <source>
        <dbReference type="EMBL" id="ADL51067.1"/>
    </source>
</evidence>
<dbReference type="CDD" id="cd14360">
    <property type="entry name" value="UBA_NAC_like_bac"/>
    <property type="match status" value="1"/>
</dbReference>
<dbReference type="InterPro" id="IPR025642">
    <property type="entry name" value="DUF4342"/>
</dbReference>
<organism evidence="3 4">
    <name type="scientific">Clostridium cellulovorans (strain ATCC 35296 / DSM 3052 / OCM 3 / 743B)</name>
    <dbReference type="NCBI Taxonomy" id="573061"/>
    <lineage>
        <taxon>Bacteria</taxon>
        <taxon>Bacillati</taxon>
        <taxon>Bacillota</taxon>
        <taxon>Clostridia</taxon>
        <taxon>Eubacteriales</taxon>
        <taxon>Clostridiaceae</taxon>
        <taxon>Clostridium</taxon>
    </lineage>
</organism>
<feature type="transmembrane region" description="Helical" evidence="1">
    <location>
        <begin position="96"/>
        <end position="121"/>
    </location>
</feature>
<dbReference type="KEGG" id="ccb:Clocel_1313"/>
<keyword evidence="1" id="KW-0472">Membrane</keyword>
<evidence type="ECO:0000259" key="2">
    <source>
        <dbReference type="Pfam" id="PF14242"/>
    </source>
</evidence>
<protein>
    <submittedName>
        <fullName evidence="3">Ubiquitin-associated-domain-containing protein</fullName>
    </submittedName>
</protein>
<dbReference type="eggNOG" id="COG1308">
    <property type="taxonomic scope" value="Bacteria"/>
</dbReference>
<evidence type="ECO:0000313" key="4">
    <source>
        <dbReference type="Proteomes" id="UP000002730"/>
    </source>
</evidence>
<keyword evidence="1" id="KW-1133">Transmembrane helix</keyword>
<sequence>MITIEKIDELRARVNVTYEEAKEALENTNGDILEAIIYIEKKNKSLSIVEKKQEESGEAKVSEGFACFIKWCKSVIKKGNRNKFVIKKKEQTVLKFPITLMVLAVFFAPYIVVPLLIIALFTGHQFLFSGEDVEKTKANVVMDKASQFAEDIKVELQK</sequence>
<dbReference type="RefSeq" id="WP_013291662.1">
    <property type="nucleotide sequence ID" value="NC_014393.1"/>
</dbReference>
<dbReference type="Pfam" id="PF14242">
    <property type="entry name" value="DUF4342"/>
    <property type="match status" value="1"/>
</dbReference>
<proteinExistence type="predicted"/>
<dbReference type="AlphaFoldDB" id="D9SVE3"/>
<dbReference type="Proteomes" id="UP000002730">
    <property type="component" value="Chromosome"/>
</dbReference>
<evidence type="ECO:0000256" key="1">
    <source>
        <dbReference type="SAM" id="Phobius"/>
    </source>
</evidence>
<feature type="domain" description="DUF4342" evidence="2">
    <location>
        <begin position="60"/>
        <end position="125"/>
    </location>
</feature>